<reference evidence="1 2" key="1">
    <citation type="journal article" date="2012" name="J. Bacteriol.">
        <title>Complete genome sequence of strain 1860, a crenarchaeon of the genus pyrobaculum able to grow with various electron acceptors.</title>
        <authorList>
            <person name="Mardanov A.V."/>
            <person name="Gumerov V.M."/>
            <person name="Slobodkina G.B."/>
            <person name="Beletsky A.V."/>
            <person name="Bonch-Osmolovskaya E.A."/>
            <person name="Ravin N.V."/>
            <person name="Skryabin K.G."/>
        </authorList>
    </citation>
    <scope>NUCLEOTIDE SEQUENCE [LARGE SCALE GENOMIC DNA]</scope>
    <source>
        <strain evidence="1 2">1860</strain>
    </source>
</reference>
<sequence length="81" mass="8891">MADAAEVGERFREILARMDGRYLASSSEPTQFGGDEVYVVPCGLAGVSGECLARHIAELIGATWVRVCESGLWSPCFYFER</sequence>
<evidence type="ECO:0000313" key="1">
    <source>
        <dbReference type="EMBL" id="AET31843.1"/>
    </source>
</evidence>
<proteinExistence type="predicted"/>
<dbReference type="BioCyc" id="PSP1104324:GJSN-378-MONOMER"/>
<dbReference type="KEGG" id="pyr:P186_0389"/>
<organism evidence="1 2">
    <name type="scientific">Pyrobaculum ferrireducens</name>
    <dbReference type="NCBI Taxonomy" id="1104324"/>
    <lineage>
        <taxon>Archaea</taxon>
        <taxon>Thermoproteota</taxon>
        <taxon>Thermoprotei</taxon>
        <taxon>Thermoproteales</taxon>
        <taxon>Thermoproteaceae</taxon>
        <taxon>Pyrobaculum</taxon>
    </lineage>
</organism>
<accession>G7VGD2</accession>
<dbReference type="Proteomes" id="UP000005867">
    <property type="component" value="Chromosome"/>
</dbReference>
<gene>
    <name evidence="1" type="ORF">P186_0389</name>
</gene>
<dbReference type="EMBL" id="CP003098">
    <property type="protein sequence ID" value="AET31843.1"/>
    <property type="molecule type" value="Genomic_DNA"/>
</dbReference>
<dbReference type="STRING" id="1104324.P186_0389"/>
<dbReference type="HOGENOM" id="CLU_2565883_0_0_2"/>
<dbReference type="eggNOG" id="arCOG02172">
    <property type="taxonomic scope" value="Archaea"/>
</dbReference>
<evidence type="ECO:0000313" key="2">
    <source>
        <dbReference type="Proteomes" id="UP000005867"/>
    </source>
</evidence>
<dbReference type="SUPFAM" id="SSF55620">
    <property type="entry name" value="Tetrahydrobiopterin biosynthesis enzymes-like"/>
    <property type="match status" value="1"/>
</dbReference>
<dbReference type="AlphaFoldDB" id="G7VGD2"/>
<name>G7VGD2_9CREN</name>
<keyword evidence="2" id="KW-1185">Reference proteome</keyword>
<protein>
    <submittedName>
        <fullName evidence="1">Uncharacterized protein</fullName>
    </submittedName>
</protein>